<accession>A0A1X9MIV5</accession>
<dbReference type="EMBL" id="CP020814">
    <property type="protein sequence ID" value="ARK32630.1"/>
    <property type="molecule type" value="Genomic_DNA"/>
</dbReference>
<keyword evidence="1" id="KW-0732">Signal</keyword>
<sequence length="180" mass="19680" precursor="true">MNKKLQLILVTGLLVAGATLAGASIKNSGETLVQDSETVLTREEATDIAIALTGGEVTEMKFNEENAHFEFELNVEGGDAKVTIDAVTGEIVELEAAKKKPQNSADSNYVSSYPEQEKLLELENAYDLQVEVVTDNVGKRVLLFVDSKGQTKYKSIFVKTTDHLKIIEINQGLVYNSTLK</sequence>
<feature type="signal peptide" evidence="1">
    <location>
        <begin position="1"/>
        <end position="23"/>
    </location>
</feature>
<dbReference type="Gene3D" id="3.10.450.40">
    <property type="match status" value="1"/>
</dbReference>
<protein>
    <submittedName>
        <fullName evidence="3">Peptidase propeptide and YPEB domain protein</fullName>
    </submittedName>
</protein>
<proteinExistence type="predicted"/>
<evidence type="ECO:0000256" key="1">
    <source>
        <dbReference type="SAM" id="SignalP"/>
    </source>
</evidence>
<dbReference type="Pfam" id="PF03413">
    <property type="entry name" value="PepSY"/>
    <property type="match status" value="1"/>
</dbReference>
<dbReference type="AlphaFoldDB" id="A0A1X9MIV5"/>
<reference evidence="3 4" key="1">
    <citation type="submission" date="2017-04" db="EMBL/GenBank/DDBJ databases">
        <title>Bacillus krulwichiae AM31D Genome sequencing and assembly.</title>
        <authorList>
            <person name="Krulwich T.A."/>
            <person name="Anastor L."/>
            <person name="Ehrlich R."/>
            <person name="Ehrlich G.D."/>
            <person name="Janto B."/>
        </authorList>
    </citation>
    <scope>NUCLEOTIDE SEQUENCE [LARGE SCALE GENOMIC DNA]</scope>
    <source>
        <strain evidence="3 4">AM31D</strain>
    </source>
</reference>
<keyword evidence="4" id="KW-1185">Reference proteome</keyword>
<dbReference type="RefSeq" id="WP_066154573.1">
    <property type="nucleotide sequence ID" value="NZ_CP020814.1"/>
</dbReference>
<feature type="domain" description="PepSY" evidence="2">
    <location>
        <begin position="40"/>
        <end position="93"/>
    </location>
</feature>
<organism evidence="3 4">
    <name type="scientific">Halalkalibacter krulwichiae</name>
    <dbReference type="NCBI Taxonomy" id="199441"/>
    <lineage>
        <taxon>Bacteria</taxon>
        <taxon>Bacillati</taxon>
        <taxon>Bacillota</taxon>
        <taxon>Bacilli</taxon>
        <taxon>Bacillales</taxon>
        <taxon>Bacillaceae</taxon>
        <taxon>Halalkalibacter</taxon>
    </lineage>
</organism>
<evidence type="ECO:0000259" key="2">
    <source>
        <dbReference type="Pfam" id="PF03413"/>
    </source>
</evidence>
<dbReference type="Proteomes" id="UP000193006">
    <property type="component" value="Chromosome"/>
</dbReference>
<gene>
    <name evidence="3" type="ORF">BkAM31D_23780</name>
</gene>
<dbReference type="KEGG" id="bkw:BkAM31D_23780"/>
<dbReference type="STRING" id="199441.BkAM31D_23780"/>
<feature type="chain" id="PRO_5011010813" evidence="1">
    <location>
        <begin position="24"/>
        <end position="180"/>
    </location>
</feature>
<evidence type="ECO:0000313" key="3">
    <source>
        <dbReference type="EMBL" id="ARK32630.1"/>
    </source>
</evidence>
<name>A0A1X9MIV5_9BACI</name>
<evidence type="ECO:0000313" key="4">
    <source>
        <dbReference type="Proteomes" id="UP000193006"/>
    </source>
</evidence>
<dbReference type="InterPro" id="IPR025711">
    <property type="entry name" value="PepSY"/>
</dbReference>